<dbReference type="Proteomes" id="UP000825729">
    <property type="component" value="Unassembled WGS sequence"/>
</dbReference>
<dbReference type="FunFam" id="3.10.110.10:FF:000041">
    <property type="entry name" value="Ubiquitin-conjugating enzyme E2 T"/>
    <property type="match status" value="1"/>
</dbReference>
<dbReference type="InterPro" id="IPR016135">
    <property type="entry name" value="UBQ-conjugating_enzyme/RWD"/>
</dbReference>
<feature type="compositionally biased region" description="Polar residues" evidence="8">
    <location>
        <begin position="702"/>
        <end position="714"/>
    </location>
</feature>
<dbReference type="GO" id="GO:0061631">
    <property type="term" value="F:ubiquitin conjugating enzyme activity"/>
    <property type="evidence" value="ECO:0007669"/>
    <property type="project" value="UniProtKB-EC"/>
</dbReference>
<keyword evidence="3" id="KW-0547">Nucleotide-binding</keyword>
<keyword evidence="2" id="KW-0808">Transferase</keyword>
<evidence type="ECO:0000256" key="5">
    <source>
        <dbReference type="ARBA" id="ARBA00022840"/>
    </source>
</evidence>
<evidence type="ECO:0000256" key="3">
    <source>
        <dbReference type="ARBA" id="ARBA00022741"/>
    </source>
</evidence>
<evidence type="ECO:0000259" key="11">
    <source>
        <dbReference type="PROSITE" id="PS51038"/>
    </source>
</evidence>
<dbReference type="InterPro" id="IPR000608">
    <property type="entry name" value="UBC"/>
</dbReference>
<evidence type="ECO:0000313" key="12">
    <source>
        <dbReference type="EMBL" id="KAG9455794.1"/>
    </source>
</evidence>
<dbReference type="PANTHER" id="PTHR47073">
    <property type="entry name" value="PROTEIN ANTI-SILENCING 1"/>
    <property type="match status" value="1"/>
</dbReference>
<protein>
    <recommendedName>
        <fullName evidence="1">E2 ubiquitin-conjugating enzyme</fullName>
        <ecNumber evidence="1">2.3.2.23</ecNumber>
    </recommendedName>
</protein>
<feature type="compositionally biased region" description="Low complexity" evidence="8">
    <location>
        <begin position="233"/>
        <end position="254"/>
    </location>
</feature>
<evidence type="ECO:0000256" key="1">
    <source>
        <dbReference type="ARBA" id="ARBA00012486"/>
    </source>
</evidence>
<feature type="compositionally biased region" description="Polar residues" evidence="8">
    <location>
        <begin position="214"/>
        <end position="225"/>
    </location>
</feature>
<evidence type="ECO:0000256" key="4">
    <source>
        <dbReference type="ARBA" id="ARBA00022786"/>
    </source>
</evidence>
<feature type="domain" description="BAH" evidence="11">
    <location>
        <begin position="409"/>
        <end position="533"/>
    </location>
</feature>
<keyword evidence="13" id="KW-1185">Reference proteome</keyword>
<dbReference type="PROSITE" id="PS50102">
    <property type="entry name" value="RRM"/>
    <property type="match status" value="1"/>
</dbReference>
<dbReference type="InterPro" id="IPR012677">
    <property type="entry name" value="Nucleotide-bd_a/b_plait_sf"/>
</dbReference>
<dbReference type="SUPFAM" id="SSF54495">
    <property type="entry name" value="UBC-like"/>
    <property type="match status" value="1"/>
</dbReference>
<keyword evidence="4" id="KW-0833">Ubl conjugation pathway</keyword>
<feature type="domain" description="UBC core" evidence="10">
    <location>
        <begin position="6"/>
        <end position="162"/>
    </location>
</feature>
<evidence type="ECO:0000256" key="2">
    <source>
        <dbReference type="ARBA" id="ARBA00022679"/>
    </source>
</evidence>
<dbReference type="Pfam" id="PF00076">
    <property type="entry name" value="RRM_1"/>
    <property type="match status" value="1"/>
</dbReference>
<dbReference type="EMBL" id="JAINDJ010000002">
    <property type="protein sequence ID" value="KAG9455794.1"/>
    <property type="molecule type" value="Genomic_DNA"/>
</dbReference>
<dbReference type="GO" id="GO:0003682">
    <property type="term" value="F:chromatin binding"/>
    <property type="evidence" value="ECO:0007669"/>
    <property type="project" value="InterPro"/>
</dbReference>
<feature type="region of interest" description="Disordered" evidence="8">
    <location>
        <begin position="657"/>
        <end position="727"/>
    </location>
</feature>
<feature type="domain" description="RRM" evidence="9">
    <location>
        <begin position="809"/>
        <end position="892"/>
    </location>
</feature>
<dbReference type="CDD" id="cd23805">
    <property type="entry name" value="UBCc_UBE2T"/>
    <property type="match status" value="1"/>
</dbReference>
<dbReference type="AlphaFoldDB" id="A0AAV7F507"/>
<dbReference type="Gene3D" id="3.30.70.330">
    <property type="match status" value="1"/>
</dbReference>
<organism evidence="12 13">
    <name type="scientific">Aristolochia fimbriata</name>
    <name type="common">White veined hardy Dutchman's pipe vine</name>
    <dbReference type="NCBI Taxonomy" id="158543"/>
    <lineage>
        <taxon>Eukaryota</taxon>
        <taxon>Viridiplantae</taxon>
        <taxon>Streptophyta</taxon>
        <taxon>Embryophyta</taxon>
        <taxon>Tracheophyta</taxon>
        <taxon>Spermatophyta</taxon>
        <taxon>Magnoliopsida</taxon>
        <taxon>Magnoliidae</taxon>
        <taxon>Piperales</taxon>
        <taxon>Aristolochiaceae</taxon>
        <taxon>Aristolochia</taxon>
    </lineage>
</organism>
<dbReference type="SUPFAM" id="SSF54928">
    <property type="entry name" value="RNA-binding domain, RBD"/>
    <property type="match status" value="1"/>
</dbReference>
<dbReference type="SMART" id="SM00212">
    <property type="entry name" value="UBCc"/>
    <property type="match status" value="1"/>
</dbReference>
<dbReference type="InterPro" id="IPR000504">
    <property type="entry name" value="RRM_dom"/>
</dbReference>
<dbReference type="CDD" id="cd00590">
    <property type="entry name" value="RRM_SF"/>
    <property type="match status" value="1"/>
</dbReference>
<feature type="region of interest" description="Disordered" evidence="8">
    <location>
        <begin position="178"/>
        <end position="200"/>
    </location>
</feature>
<dbReference type="PANTHER" id="PTHR47073:SF2">
    <property type="entry name" value="PROTEIN ANTI-SILENCING 1"/>
    <property type="match status" value="1"/>
</dbReference>
<dbReference type="InterPro" id="IPR001025">
    <property type="entry name" value="BAH_dom"/>
</dbReference>
<evidence type="ECO:0000313" key="13">
    <source>
        <dbReference type="Proteomes" id="UP000825729"/>
    </source>
</evidence>
<dbReference type="PROSITE" id="PS50127">
    <property type="entry name" value="UBC_2"/>
    <property type="match status" value="1"/>
</dbReference>
<dbReference type="InterPro" id="IPR043151">
    <property type="entry name" value="BAH_sf"/>
</dbReference>
<dbReference type="GO" id="GO:0003723">
    <property type="term" value="F:RNA binding"/>
    <property type="evidence" value="ECO:0007669"/>
    <property type="project" value="UniProtKB-UniRule"/>
</dbReference>
<dbReference type="InterPro" id="IPR023313">
    <property type="entry name" value="UBQ-conjugating_AS"/>
</dbReference>
<evidence type="ECO:0000259" key="10">
    <source>
        <dbReference type="PROSITE" id="PS50127"/>
    </source>
</evidence>
<name>A0AAV7F507_ARIFI</name>
<dbReference type="Gene3D" id="2.30.30.490">
    <property type="match status" value="1"/>
</dbReference>
<feature type="active site" description="Glycyl thioester intermediate" evidence="7">
    <location>
        <position position="96"/>
    </location>
</feature>
<evidence type="ECO:0000256" key="7">
    <source>
        <dbReference type="PROSITE-ProRule" id="PRU10133"/>
    </source>
</evidence>
<dbReference type="Gene3D" id="3.10.110.10">
    <property type="entry name" value="Ubiquitin Conjugating Enzyme"/>
    <property type="match status" value="1"/>
</dbReference>
<dbReference type="GO" id="GO:0005524">
    <property type="term" value="F:ATP binding"/>
    <property type="evidence" value="ECO:0007669"/>
    <property type="project" value="UniProtKB-KW"/>
</dbReference>
<dbReference type="EC" id="2.3.2.23" evidence="1"/>
<dbReference type="PROSITE" id="PS00183">
    <property type="entry name" value="UBC_1"/>
    <property type="match status" value="1"/>
</dbReference>
<evidence type="ECO:0000256" key="8">
    <source>
        <dbReference type="SAM" id="MobiDB-lite"/>
    </source>
</evidence>
<dbReference type="Pfam" id="PF00179">
    <property type="entry name" value="UQ_con"/>
    <property type="match status" value="1"/>
</dbReference>
<evidence type="ECO:0000256" key="6">
    <source>
        <dbReference type="PROSITE-ProRule" id="PRU00176"/>
    </source>
</evidence>
<feature type="compositionally biased region" description="Basic and acidic residues" evidence="8">
    <location>
        <begin position="674"/>
        <end position="685"/>
    </location>
</feature>
<sequence>MAQAARLNLRMQRELKLLATDPPPGVSLPAVSEGGSDSLSLSAFDACILGPEGTVYEKGVFRIKIQIPERYPFQPPIMTFATPIYHPNIDNGGRICLDILNLPPKGAWQPSLNISTVLTSIGLLLMEPNPDDGLMCEASREYKYNRQLFDQKARSWTEKYARPGAVVTPNSDTVLESSEVKTDIAGSSSENKADEDAGGRKRLCGANRKLSVESKPSSVVQNSENRGNEGSVRRLSLSRSQNLLSTSARSSSLSKTIKADEEASSKDHVENEAPNENSKRDSDVPVIVIVSDSEGSEEETGRARFTDPGPEVTLLRVSRSLHRPILHCHPSTGLTHLRCPSTHHGDAFDKKRSLNHFNMSTSVGGMPITYNFEDANHGSDPKFEWGKKRGIGGAKKDVQFYESFTYDGIEYHLYDCVYLYKEGDPEPYIGKLVKIFGKKDEKKIKVVWFFRPIEILNWLGDIVPLQNEIFLAFGEGVGVYNLNPLEVLVGKCNVICTSKDMRNPQPSSEDLRMADFIFYRTFDVGTMSISEGIGNSIAGVEVRYFFNSVSDIMPVSLNKSPRENGKERVVGCSRSTDAGIQQVLNSDKAAETTPELKERVVGCGKFSDAGIQQVSKSDKAAETTLELKERVVRLGKFSDAGIQQVLNSDKVAETTPELKVDHKSITNKNNSNSRYEEFEKHRSGKDPGTQDSRPLKKMRFSETLSKTMKSQDGVDTNRGHGSVSGAVFRTSTDGAKLRPSISFNKEKALLKEKRARPSDGLVLGKGAQVDAKSASKPTEVTRRPDVDRSKWFKALPWEDRMQTAEHHGTLLFLQNLDPSYTSTDIEDLIWHALEASCTAKVARRTKFSSPHSGHAFVIFKSRDAAANALKRLTEACLLLPNGRPLVCTRVAARNPDMKPKFFGHLTIDSARRQQREETRNAVSTSHCAQPNTIEYEMAMEWKLLQAKSEVWWKELYREQGDELGKWKRILQKK</sequence>
<feature type="compositionally biased region" description="Basic and acidic residues" evidence="8">
    <location>
        <begin position="257"/>
        <end position="283"/>
    </location>
</feature>
<dbReference type="InterPro" id="IPR035979">
    <property type="entry name" value="RBD_domain_sf"/>
</dbReference>
<dbReference type="PROSITE" id="PS51038">
    <property type="entry name" value="BAH"/>
    <property type="match status" value="1"/>
</dbReference>
<feature type="region of interest" description="Disordered" evidence="8">
    <location>
        <begin position="212"/>
        <end position="285"/>
    </location>
</feature>
<evidence type="ECO:0000259" key="9">
    <source>
        <dbReference type="PROSITE" id="PS50102"/>
    </source>
</evidence>
<accession>A0AAV7F507</accession>
<keyword evidence="5" id="KW-0067">ATP-binding</keyword>
<proteinExistence type="predicted"/>
<reference evidence="12 13" key="1">
    <citation type="submission" date="2021-07" db="EMBL/GenBank/DDBJ databases">
        <title>The Aristolochia fimbriata genome: insights into angiosperm evolution, floral development and chemical biosynthesis.</title>
        <authorList>
            <person name="Jiao Y."/>
        </authorList>
    </citation>
    <scope>NUCLEOTIDE SEQUENCE [LARGE SCALE GENOMIC DNA]</scope>
    <source>
        <strain evidence="12">IBCAS-2021</strain>
        <tissue evidence="12">Leaf</tissue>
    </source>
</reference>
<dbReference type="FunFam" id="2.30.30.490:FF:000017">
    <property type="entry name" value="Bromo-adjacent homology (BAH) domain-containing protein"/>
    <property type="match status" value="1"/>
</dbReference>
<comment type="caution">
    <text evidence="12">The sequence shown here is derived from an EMBL/GenBank/DDBJ whole genome shotgun (WGS) entry which is preliminary data.</text>
</comment>
<gene>
    <name evidence="12" type="ORF">H6P81_000302</name>
</gene>
<keyword evidence="6" id="KW-0694">RNA-binding</keyword>